<comment type="caution">
    <text evidence="1">The sequence shown here is derived from an EMBL/GenBank/DDBJ whole genome shotgun (WGS) entry which is preliminary data.</text>
</comment>
<sequence>MRFFKIAKVAMGFVRWGEDDEILRKWKEQLLGSVDVSQVKAWLESEKVIWLGDSKAAGIEILNVFQLLTAKPVVYLAFHHTIGPPHHDFFLMDILPEKWTRHAM</sequence>
<dbReference type="AlphaFoldDB" id="A0A6L2MMQ6"/>
<gene>
    <name evidence="1" type="ORF">Tci_046040</name>
</gene>
<reference evidence="1" key="1">
    <citation type="journal article" date="2019" name="Sci. Rep.">
        <title>Draft genome of Tanacetum cinerariifolium, the natural source of mosquito coil.</title>
        <authorList>
            <person name="Yamashiro T."/>
            <person name="Shiraishi A."/>
            <person name="Satake H."/>
            <person name="Nakayama K."/>
        </authorList>
    </citation>
    <scope>NUCLEOTIDE SEQUENCE</scope>
</reference>
<dbReference type="EMBL" id="BKCJ010006812">
    <property type="protein sequence ID" value="GEU74062.1"/>
    <property type="molecule type" value="Genomic_DNA"/>
</dbReference>
<proteinExistence type="predicted"/>
<evidence type="ECO:0000313" key="1">
    <source>
        <dbReference type="EMBL" id="GEU74062.1"/>
    </source>
</evidence>
<protein>
    <submittedName>
        <fullName evidence="1">Obg-like ATPase 1</fullName>
    </submittedName>
</protein>
<name>A0A6L2MMQ6_TANCI</name>
<organism evidence="1">
    <name type="scientific">Tanacetum cinerariifolium</name>
    <name type="common">Dalmatian daisy</name>
    <name type="synonym">Chrysanthemum cinerariifolium</name>
    <dbReference type="NCBI Taxonomy" id="118510"/>
    <lineage>
        <taxon>Eukaryota</taxon>
        <taxon>Viridiplantae</taxon>
        <taxon>Streptophyta</taxon>
        <taxon>Embryophyta</taxon>
        <taxon>Tracheophyta</taxon>
        <taxon>Spermatophyta</taxon>
        <taxon>Magnoliopsida</taxon>
        <taxon>eudicotyledons</taxon>
        <taxon>Gunneridae</taxon>
        <taxon>Pentapetalae</taxon>
        <taxon>asterids</taxon>
        <taxon>campanulids</taxon>
        <taxon>Asterales</taxon>
        <taxon>Asteraceae</taxon>
        <taxon>Asteroideae</taxon>
        <taxon>Anthemideae</taxon>
        <taxon>Anthemidinae</taxon>
        <taxon>Tanacetum</taxon>
    </lineage>
</organism>
<accession>A0A6L2MMQ6</accession>